<evidence type="ECO:0000313" key="4">
    <source>
        <dbReference type="Proteomes" id="UP000050761"/>
    </source>
</evidence>
<evidence type="ECO:0000259" key="2">
    <source>
        <dbReference type="PROSITE" id="PS50878"/>
    </source>
</evidence>
<reference evidence="3 4" key="1">
    <citation type="submission" date="2018-11" db="EMBL/GenBank/DDBJ databases">
        <authorList>
            <consortium name="Pathogen Informatics"/>
        </authorList>
    </citation>
    <scope>NUCLEOTIDE SEQUENCE [LARGE SCALE GENOMIC DNA]</scope>
</reference>
<dbReference type="InterPro" id="IPR043502">
    <property type="entry name" value="DNA/RNA_pol_sf"/>
</dbReference>
<proteinExistence type="predicted"/>
<evidence type="ECO:0000256" key="1">
    <source>
        <dbReference type="SAM" id="MobiDB-lite"/>
    </source>
</evidence>
<protein>
    <submittedName>
        <fullName evidence="5">Reverse transcriptase domain-containing protein</fullName>
    </submittedName>
</protein>
<gene>
    <name evidence="3" type="ORF">HPBE_LOCUS23172</name>
</gene>
<sequence>MESFDVTSLYTNVSNKCALEAVPEILNEQHTSINMYGLSVLQVVGLVNECLQCNVFRWSGEYHKQIRGLAMGQRLAPVLAVAFMSKVEAPVLDRMPTIYCRYIDDCFIVCPTQLEMDTCFELLNRQSTHIKFTREKPQENWLAFLNVQIHLSDGVYRTRWYRKPASKNIIVNCASAHPFSMKRAVVQNMFRTARAVSSETAERAYSVNMAHRIAIQNGYAPTGGASGQRRQPRTAEESQRERSKVTFCVPFISDALTAAIRGCVRKAELQDDVRVVAVPPNNLKKQLVRNRLYDRLCTTPSCVVCPFRKVGDCQTSGVVYLIRCTECGGVCGGNR</sequence>
<dbReference type="InterPro" id="IPR058912">
    <property type="entry name" value="HTH_animal"/>
</dbReference>
<name>A0A183GKF3_HELPZ</name>
<evidence type="ECO:0000313" key="3">
    <source>
        <dbReference type="EMBL" id="VDP37043.1"/>
    </source>
</evidence>
<dbReference type="EMBL" id="UZAH01034751">
    <property type="protein sequence ID" value="VDP37043.1"/>
    <property type="molecule type" value="Genomic_DNA"/>
</dbReference>
<dbReference type="PANTHER" id="PTHR21301:SF10">
    <property type="entry name" value="REVERSE TRANSCRIPTASE DOMAIN-CONTAINING PROTEIN"/>
    <property type="match status" value="1"/>
</dbReference>
<feature type="region of interest" description="Disordered" evidence="1">
    <location>
        <begin position="218"/>
        <end position="241"/>
    </location>
</feature>
<feature type="domain" description="Reverse transcriptase" evidence="2">
    <location>
        <begin position="1"/>
        <end position="149"/>
    </location>
</feature>
<evidence type="ECO:0000313" key="5">
    <source>
        <dbReference type="WBParaSite" id="HPBE_0002317301-mRNA-1"/>
    </source>
</evidence>
<dbReference type="WBParaSite" id="HPBE_0002317301-mRNA-1">
    <property type="protein sequence ID" value="HPBE_0002317301-mRNA-1"/>
    <property type="gene ID" value="HPBE_0002317301"/>
</dbReference>
<dbReference type="Proteomes" id="UP000050761">
    <property type="component" value="Unassembled WGS sequence"/>
</dbReference>
<accession>A0A3P8GRF8</accession>
<reference evidence="5" key="2">
    <citation type="submission" date="2019-09" db="UniProtKB">
        <authorList>
            <consortium name="WormBaseParasite"/>
        </authorList>
    </citation>
    <scope>IDENTIFICATION</scope>
</reference>
<dbReference type="PANTHER" id="PTHR21301">
    <property type="entry name" value="REVERSE TRANSCRIPTASE"/>
    <property type="match status" value="1"/>
</dbReference>
<dbReference type="InterPro" id="IPR000477">
    <property type="entry name" value="RT_dom"/>
</dbReference>
<organism evidence="4 5">
    <name type="scientific">Heligmosomoides polygyrus</name>
    <name type="common">Parasitic roundworm</name>
    <dbReference type="NCBI Taxonomy" id="6339"/>
    <lineage>
        <taxon>Eukaryota</taxon>
        <taxon>Metazoa</taxon>
        <taxon>Ecdysozoa</taxon>
        <taxon>Nematoda</taxon>
        <taxon>Chromadorea</taxon>
        <taxon>Rhabditida</taxon>
        <taxon>Rhabditina</taxon>
        <taxon>Rhabditomorpha</taxon>
        <taxon>Strongyloidea</taxon>
        <taxon>Heligmosomidae</taxon>
        <taxon>Heligmosomoides</taxon>
    </lineage>
</organism>
<dbReference type="Pfam" id="PF00078">
    <property type="entry name" value="RVT_1"/>
    <property type="match status" value="1"/>
</dbReference>
<dbReference type="OrthoDB" id="10060112at2759"/>
<accession>A0A183GKF3</accession>
<keyword evidence="4" id="KW-1185">Reference proteome</keyword>
<dbReference type="Pfam" id="PF26215">
    <property type="entry name" value="HTH_animal"/>
    <property type="match status" value="1"/>
</dbReference>
<dbReference type="CDD" id="cd00304">
    <property type="entry name" value="RT_like"/>
    <property type="match status" value="1"/>
</dbReference>
<dbReference type="PROSITE" id="PS50878">
    <property type="entry name" value="RT_POL"/>
    <property type="match status" value="1"/>
</dbReference>
<dbReference type="AlphaFoldDB" id="A0A183GKF3"/>
<dbReference type="SUPFAM" id="SSF56672">
    <property type="entry name" value="DNA/RNA polymerases"/>
    <property type="match status" value="1"/>
</dbReference>